<gene>
    <name evidence="2" type="ORF">ACFQMG_23205</name>
</gene>
<dbReference type="RefSeq" id="WP_380231884.1">
    <property type="nucleotide sequence ID" value="NZ_JBHSVH010000002.1"/>
</dbReference>
<keyword evidence="3" id="KW-1185">Reference proteome</keyword>
<proteinExistence type="predicted"/>
<accession>A0ABW2G2L8</accession>
<feature type="region of interest" description="Disordered" evidence="1">
    <location>
        <begin position="1"/>
        <end position="44"/>
    </location>
</feature>
<dbReference type="Proteomes" id="UP001596435">
    <property type="component" value="Unassembled WGS sequence"/>
</dbReference>
<protein>
    <submittedName>
        <fullName evidence="2">Uncharacterized protein</fullName>
    </submittedName>
</protein>
<reference evidence="3" key="1">
    <citation type="journal article" date="2019" name="Int. J. Syst. Evol. Microbiol.">
        <title>The Global Catalogue of Microorganisms (GCM) 10K type strain sequencing project: providing services to taxonomists for standard genome sequencing and annotation.</title>
        <authorList>
            <consortium name="The Broad Institute Genomics Platform"/>
            <consortium name="The Broad Institute Genome Sequencing Center for Infectious Disease"/>
            <person name="Wu L."/>
            <person name="Ma J."/>
        </authorList>
    </citation>
    <scope>NUCLEOTIDE SEQUENCE [LARGE SCALE GENOMIC DNA]</scope>
    <source>
        <strain evidence="3">CGMCC 1.12859</strain>
    </source>
</reference>
<comment type="caution">
    <text evidence="2">The sequence shown here is derived from an EMBL/GenBank/DDBJ whole genome shotgun (WGS) entry which is preliminary data.</text>
</comment>
<name>A0ABW2G2L8_9ACTN</name>
<organism evidence="2 3">
    <name type="scientific">Kitasatospora paranensis</name>
    <dbReference type="NCBI Taxonomy" id="258053"/>
    <lineage>
        <taxon>Bacteria</taxon>
        <taxon>Bacillati</taxon>
        <taxon>Actinomycetota</taxon>
        <taxon>Actinomycetes</taxon>
        <taxon>Kitasatosporales</taxon>
        <taxon>Streptomycetaceae</taxon>
        <taxon>Kitasatospora</taxon>
    </lineage>
</organism>
<evidence type="ECO:0000256" key="1">
    <source>
        <dbReference type="SAM" id="MobiDB-lite"/>
    </source>
</evidence>
<sequence>MHGVDESGSGPARPATTGLPSPASAGIPGRPAPGGRERAPAAPGGVLHPDTLRLWAHAVDLADWDWVVHLGARDGTLLTAVDLPPHAAVVAAAPDGSALPGLWHDLVPTVPQARVLSLTPGDRAPAAPPVLDGLGLHPEHALLARVDLDDRGAPVLRESLPGLRALARCALVVAVERLGPGDLDWLTTYFQLSCLRTDSGQLLDCSRLTGHQLTLLLNRPDVHDADVLAVPRAPGTPVPRR</sequence>
<evidence type="ECO:0000313" key="2">
    <source>
        <dbReference type="EMBL" id="MFC7182462.1"/>
    </source>
</evidence>
<evidence type="ECO:0000313" key="3">
    <source>
        <dbReference type="Proteomes" id="UP001596435"/>
    </source>
</evidence>
<dbReference type="EMBL" id="JBHTAJ010000047">
    <property type="protein sequence ID" value="MFC7182462.1"/>
    <property type="molecule type" value="Genomic_DNA"/>
</dbReference>